<dbReference type="InterPro" id="IPR001757">
    <property type="entry name" value="P_typ_ATPase"/>
</dbReference>
<dbReference type="Gene3D" id="3.40.1110.10">
    <property type="entry name" value="Calcium-transporting ATPase, cytoplasmic domain N"/>
    <property type="match status" value="1"/>
</dbReference>
<dbReference type="InterPro" id="IPR027256">
    <property type="entry name" value="P-typ_ATPase_IB"/>
</dbReference>
<evidence type="ECO:0000259" key="11">
    <source>
        <dbReference type="Pfam" id="PF00122"/>
    </source>
</evidence>
<dbReference type="Pfam" id="PF00122">
    <property type="entry name" value="E1-E2_ATPase"/>
    <property type="match status" value="1"/>
</dbReference>
<dbReference type="PROSITE" id="PS00154">
    <property type="entry name" value="ATPASE_E1_E2"/>
    <property type="match status" value="1"/>
</dbReference>
<organism evidence="12 13">
    <name type="scientific">Mesorhizobium alhagi CCNWXJ12-2</name>
    <dbReference type="NCBI Taxonomy" id="1107882"/>
    <lineage>
        <taxon>Bacteria</taxon>
        <taxon>Pseudomonadati</taxon>
        <taxon>Pseudomonadota</taxon>
        <taxon>Alphaproteobacteria</taxon>
        <taxon>Hyphomicrobiales</taxon>
        <taxon>Phyllobacteriaceae</taxon>
        <taxon>Allomesorhizobium</taxon>
    </lineage>
</organism>
<keyword evidence="7 10" id="KW-0472">Membrane</keyword>
<dbReference type="InterPro" id="IPR018303">
    <property type="entry name" value="ATPase_P-typ_P_site"/>
</dbReference>
<evidence type="ECO:0000313" key="13">
    <source>
        <dbReference type="Proteomes" id="UP000003250"/>
    </source>
</evidence>
<evidence type="ECO:0000256" key="7">
    <source>
        <dbReference type="ARBA" id="ARBA00023136"/>
    </source>
</evidence>
<dbReference type="InterPro" id="IPR051014">
    <property type="entry name" value="Cation_Transport_ATPase_IB"/>
</dbReference>
<evidence type="ECO:0000256" key="9">
    <source>
        <dbReference type="ARBA" id="ARBA00047308"/>
    </source>
</evidence>
<keyword evidence="10" id="KW-1003">Cell membrane</keyword>
<dbReference type="GO" id="GO:0005886">
    <property type="term" value="C:plasma membrane"/>
    <property type="evidence" value="ECO:0007669"/>
    <property type="project" value="UniProtKB-SubCell"/>
</dbReference>
<dbReference type="RefSeq" id="WP_008839819.1">
    <property type="nucleotide sequence ID" value="NZ_AHAM01000278.1"/>
</dbReference>
<evidence type="ECO:0000256" key="1">
    <source>
        <dbReference type="ARBA" id="ARBA00004370"/>
    </source>
</evidence>
<dbReference type="PANTHER" id="PTHR48085:SF5">
    <property type="entry name" value="CADMIUM_ZINC-TRANSPORTING ATPASE HMA4-RELATED"/>
    <property type="match status" value="1"/>
</dbReference>
<dbReference type="InterPro" id="IPR023214">
    <property type="entry name" value="HAD_sf"/>
</dbReference>
<comment type="catalytic activity">
    <reaction evidence="9">
        <text>Zn(2+)(in) + ATP + H2O = Zn(2+)(out) + ADP + phosphate + H(+)</text>
        <dbReference type="Rhea" id="RHEA:20621"/>
        <dbReference type="ChEBI" id="CHEBI:15377"/>
        <dbReference type="ChEBI" id="CHEBI:15378"/>
        <dbReference type="ChEBI" id="CHEBI:29105"/>
        <dbReference type="ChEBI" id="CHEBI:30616"/>
        <dbReference type="ChEBI" id="CHEBI:43474"/>
        <dbReference type="ChEBI" id="CHEBI:456216"/>
        <dbReference type="EC" id="7.2.2.12"/>
    </reaction>
</comment>
<evidence type="ECO:0000256" key="4">
    <source>
        <dbReference type="ARBA" id="ARBA00022723"/>
    </source>
</evidence>
<comment type="subcellular location">
    <subcellularLocation>
        <location evidence="10">Cell membrane</location>
    </subcellularLocation>
    <subcellularLocation>
        <location evidence="1">Membrane</location>
    </subcellularLocation>
</comment>
<dbReference type="GO" id="GO:0046872">
    <property type="term" value="F:metal ion binding"/>
    <property type="evidence" value="ECO:0007669"/>
    <property type="project" value="UniProtKB-KW"/>
</dbReference>
<evidence type="ECO:0000256" key="5">
    <source>
        <dbReference type="ARBA" id="ARBA00022967"/>
    </source>
</evidence>
<dbReference type="Gene3D" id="2.70.150.10">
    <property type="entry name" value="Calcium-transporting ATPase, cytoplasmic transduction domain A"/>
    <property type="match status" value="1"/>
</dbReference>
<dbReference type="InterPro" id="IPR023299">
    <property type="entry name" value="ATPase_P-typ_cyto_dom_N"/>
</dbReference>
<accession>H0I1B2</accession>
<feature type="transmembrane region" description="Helical" evidence="10">
    <location>
        <begin position="69"/>
        <end position="95"/>
    </location>
</feature>
<feature type="transmembrane region" description="Helical" evidence="10">
    <location>
        <begin position="40"/>
        <end position="57"/>
    </location>
</feature>
<keyword evidence="5" id="KW-1278">Translocase</keyword>
<dbReference type="EMBL" id="AHAM01000278">
    <property type="protein sequence ID" value="EHK53274.1"/>
    <property type="molecule type" value="Genomic_DNA"/>
</dbReference>
<feature type="transmembrane region" description="Helical" evidence="10">
    <location>
        <begin position="259"/>
        <end position="283"/>
    </location>
</feature>
<keyword evidence="6 10" id="KW-1133">Transmembrane helix</keyword>
<dbReference type="Gene3D" id="3.40.50.1000">
    <property type="entry name" value="HAD superfamily/HAD-like"/>
    <property type="match status" value="1"/>
</dbReference>
<sequence length="634" mass="66063">MHVLNESVLRRALLATAILGLATGVVVWRTGFGAMQPETFWTAATLPVVAMLAVSILRDFWIGRFGVDAIALVSMSAALLLGQSLAAVVVAIMYAGGTVLEDFARGRAERNLRALTDRSPRVAHRKSGEQMVTIPAAEVAAGDELLVRAGELLPVDGVLLDPLASLDESAVTGEPLPEKRRAGDMLRSGTLNAGEAFSMRASAVAEQSTYAAIVRMVAAAQTAKAPFIRMADRFALFLLPATLLVAGVAWHLSGDPVRALAVLVVATPCPLILAAPVAFIGGVSRAARAGILMKGSPAVEALAQVRTAVFDKTGTLTLGGAELIEIETPPGRDGNEVLRLLASLEQASHHVLSDSIIRAARGRSLRLSHPCNVMEYRGSGMVGSVDDVSVRAGSRSLALVDEPLPIWAQSGERRYQSQPVLRVFVALDGRIAGIFTFGDSLRADARDALRELRSAGIARIVMLTGDDGAAAKRISALLDLDAVVADATPAEKVAAVEAEKVRAPTMMVGDGINDAPALAAATVGIAMGARGATASSEAADVIVLTDRLQPVADAVRIAHRTRAIAMQSIVAGLALSAMAMVAAALGQITPVAGALLQEGIDVAVILNSLRTLGDGRTIPPQAMIQIPKVERKSS</sequence>
<dbReference type="SUPFAM" id="SSF81665">
    <property type="entry name" value="Calcium ATPase, transmembrane domain M"/>
    <property type="match status" value="1"/>
</dbReference>
<protein>
    <recommendedName>
        <fullName evidence="8">P-type Zn(2+) transporter</fullName>
        <ecNumber evidence="8">7.2.2.12</ecNumber>
    </recommendedName>
</protein>
<feature type="transmembrane region" description="Helical" evidence="10">
    <location>
        <begin position="234"/>
        <end position="253"/>
    </location>
</feature>
<dbReference type="PRINTS" id="PR00119">
    <property type="entry name" value="CATATPASE"/>
</dbReference>
<keyword evidence="13" id="KW-1185">Reference proteome</keyword>
<dbReference type="GO" id="GO:0015086">
    <property type="term" value="F:cadmium ion transmembrane transporter activity"/>
    <property type="evidence" value="ECO:0007669"/>
    <property type="project" value="TreeGrafter"/>
</dbReference>
<comment type="similarity">
    <text evidence="2 10">Belongs to the cation transport ATPase (P-type) (TC 3.A.3) family. Type IB subfamily.</text>
</comment>
<dbReference type="InterPro" id="IPR008250">
    <property type="entry name" value="ATPase_P-typ_transduc_dom_A_sf"/>
</dbReference>
<feature type="transmembrane region" description="Helical" evidence="10">
    <location>
        <begin position="569"/>
        <end position="588"/>
    </location>
</feature>
<proteinExistence type="inferred from homology"/>
<dbReference type="SUPFAM" id="SSF56784">
    <property type="entry name" value="HAD-like"/>
    <property type="match status" value="1"/>
</dbReference>
<dbReference type="InterPro" id="IPR044492">
    <property type="entry name" value="P_typ_ATPase_HD_dom"/>
</dbReference>
<dbReference type="NCBIfam" id="TIGR01494">
    <property type="entry name" value="ATPase_P-type"/>
    <property type="match status" value="2"/>
</dbReference>
<dbReference type="AlphaFoldDB" id="H0I1B2"/>
<dbReference type="SFLD" id="SFLDG00002">
    <property type="entry name" value="C1.7:_P-type_atpase_like"/>
    <property type="match status" value="1"/>
</dbReference>
<evidence type="ECO:0000313" key="12">
    <source>
        <dbReference type="EMBL" id="EHK53274.1"/>
    </source>
</evidence>
<gene>
    <name evidence="12" type="ORF">MAXJ12_31247</name>
</gene>
<dbReference type="SUPFAM" id="SSF81653">
    <property type="entry name" value="Calcium ATPase, transduction domain A"/>
    <property type="match status" value="1"/>
</dbReference>
<evidence type="ECO:0000256" key="2">
    <source>
        <dbReference type="ARBA" id="ARBA00006024"/>
    </source>
</evidence>
<dbReference type="SFLD" id="SFLDS00003">
    <property type="entry name" value="Haloacid_Dehalogenase"/>
    <property type="match status" value="1"/>
</dbReference>
<evidence type="ECO:0000256" key="8">
    <source>
        <dbReference type="ARBA" id="ARBA00039097"/>
    </source>
</evidence>
<dbReference type="Proteomes" id="UP000003250">
    <property type="component" value="Unassembled WGS sequence"/>
</dbReference>
<dbReference type="Pfam" id="PF00702">
    <property type="entry name" value="Hydrolase"/>
    <property type="match status" value="1"/>
</dbReference>
<keyword evidence="3 10" id="KW-0812">Transmembrane</keyword>
<feature type="domain" description="P-type ATPase A" evidence="11">
    <location>
        <begin position="119"/>
        <end position="217"/>
    </location>
</feature>
<dbReference type="NCBIfam" id="TIGR01525">
    <property type="entry name" value="ATPase-IB_hvy"/>
    <property type="match status" value="1"/>
</dbReference>
<dbReference type="InterPro" id="IPR059000">
    <property type="entry name" value="ATPase_P-type_domA"/>
</dbReference>
<dbReference type="GO" id="GO:0016887">
    <property type="term" value="F:ATP hydrolysis activity"/>
    <property type="evidence" value="ECO:0007669"/>
    <property type="project" value="InterPro"/>
</dbReference>
<evidence type="ECO:0000256" key="6">
    <source>
        <dbReference type="ARBA" id="ARBA00022989"/>
    </source>
</evidence>
<dbReference type="SFLD" id="SFLDF00027">
    <property type="entry name" value="p-type_atpase"/>
    <property type="match status" value="1"/>
</dbReference>
<dbReference type="GO" id="GO:0005524">
    <property type="term" value="F:ATP binding"/>
    <property type="evidence" value="ECO:0007669"/>
    <property type="project" value="UniProtKB-UniRule"/>
</dbReference>
<keyword evidence="10" id="KW-0067">ATP-binding</keyword>
<evidence type="ECO:0000256" key="10">
    <source>
        <dbReference type="RuleBase" id="RU362081"/>
    </source>
</evidence>
<keyword evidence="4 10" id="KW-0479">Metal-binding</keyword>
<reference evidence="12 13" key="1">
    <citation type="journal article" date="2012" name="J. Bacteriol.">
        <title>Draft Genome Sequence of Mesorhizobium alhagi CCNWXJ12-2T, a Novel Salt-Resistant Species Isolated from the Desert of Northwestern China.</title>
        <authorList>
            <person name="Zhou M."/>
            <person name="Chen W."/>
            <person name="Chen H."/>
            <person name="Wei G."/>
        </authorList>
    </citation>
    <scope>NUCLEOTIDE SEQUENCE [LARGE SCALE GENOMIC DNA]</scope>
    <source>
        <strain evidence="12 13">CCNWXJ12-2</strain>
    </source>
</reference>
<dbReference type="PATRIC" id="fig|1107882.3.peg.6045"/>
<dbReference type="InterPro" id="IPR023298">
    <property type="entry name" value="ATPase_P-typ_TM_dom_sf"/>
</dbReference>
<dbReference type="GO" id="GO:0016463">
    <property type="term" value="F:P-type zinc transporter activity"/>
    <property type="evidence" value="ECO:0007669"/>
    <property type="project" value="UniProtKB-EC"/>
</dbReference>
<name>H0I1B2_9HYPH</name>
<evidence type="ECO:0000256" key="3">
    <source>
        <dbReference type="ARBA" id="ARBA00022692"/>
    </source>
</evidence>
<dbReference type="PANTHER" id="PTHR48085">
    <property type="entry name" value="CADMIUM/ZINC-TRANSPORTING ATPASE HMA2-RELATED"/>
    <property type="match status" value="1"/>
</dbReference>
<keyword evidence="10" id="KW-0547">Nucleotide-binding</keyword>
<feature type="transmembrane region" description="Helical" evidence="10">
    <location>
        <begin position="12"/>
        <end position="28"/>
    </location>
</feature>
<dbReference type="EC" id="7.2.2.12" evidence="8"/>
<dbReference type="InterPro" id="IPR036412">
    <property type="entry name" value="HAD-like_sf"/>
</dbReference>